<dbReference type="EMBL" id="UAUU01000002">
    <property type="protein sequence ID" value="SPZ83894.1"/>
    <property type="molecule type" value="Genomic_DNA"/>
</dbReference>
<dbReference type="Pfam" id="PF24996">
    <property type="entry name" value="NANM"/>
    <property type="match status" value="2"/>
</dbReference>
<dbReference type="GeneID" id="97179116"/>
<name>A0A2X2IRH7_SPHMU</name>
<dbReference type="AlphaFoldDB" id="A0A2X2IRH7"/>
<keyword evidence="1" id="KW-0413">Isomerase</keyword>
<evidence type="ECO:0000313" key="2">
    <source>
        <dbReference type="Proteomes" id="UP000251241"/>
    </source>
</evidence>
<accession>A0A2X2IRH7</accession>
<dbReference type="Proteomes" id="UP000251241">
    <property type="component" value="Unassembled WGS sequence"/>
</dbReference>
<sequence length="379" mass="40993">MTKQHWMGVIVGILFTGAVDAQVGQLEWHKGITLPAMQDGKAHIGLAGPIAGVTGDCLLIAGGANFPHLPPWEGGAKEIQKEVFIYRKEGVRLRLAAQDSLSMAVAYAASLSLPDGLLVIGGETPEGKTAACRLIKYDGSNKKISVSDFPDLPFPLANMGAVVHGNKLVIVGGEKQDTVSDQVLQLDLAHLEKGWGCVGKLPYAVSHLQLLSDSQNNLYLLGGRKAHPESPSTLYHELWCSTDDGRTWSKQADIPFPAAAGTACLLPDQGIWLLGADRGDTFHRVESLIFDAKKEANPSKRQQLIDAKNKLQINHPGFGRAIWRYDLNLKKWSRMADLPSDGPVTTTAVVWDDMIILPSGEIKAGVRTPEILVATFSNK</sequence>
<dbReference type="SUPFAM" id="SSF117281">
    <property type="entry name" value="Kelch motif"/>
    <property type="match status" value="1"/>
</dbReference>
<protein>
    <submittedName>
        <fullName evidence="1">N-acetylneuraminate epimerase</fullName>
        <ecNumber evidence="1">5.1.3.24</ecNumber>
    </submittedName>
</protein>
<dbReference type="InterPro" id="IPR056734">
    <property type="entry name" value="NANM"/>
</dbReference>
<proteinExistence type="predicted"/>
<dbReference type="GO" id="GO:0016853">
    <property type="term" value="F:isomerase activity"/>
    <property type="evidence" value="ECO:0007669"/>
    <property type="project" value="UniProtKB-KW"/>
</dbReference>
<dbReference type="EC" id="5.1.3.24" evidence="1"/>
<reference evidence="1 2" key="1">
    <citation type="submission" date="2018-06" db="EMBL/GenBank/DDBJ databases">
        <authorList>
            <consortium name="Pathogen Informatics"/>
            <person name="Doyle S."/>
        </authorList>
    </citation>
    <scope>NUCLEOTIDE SEQUENCE [LARGE SCALE GENOMIC DNA]</scope>
    <source>
        <strain evidence="1 2">NCTC11343</strain>
    </source>
</reference>
<dbReference type="RefSeq" id="WP_112373677.1">
    <property type="nucleotide sequence ID" value="NZ_CP069793.1"/>
</dbReference>
<dbReference type="Gene3D" id="2.120.10.80">
    <property type="entry name" value="Kelch-type beta propeller"/>
    <property type="match status" value="1"/>
</dbReference>
<evidence type="ECO:0000313" key="1">
    <source>
        <dbReference type="EMBL" id="SPZ83894.1"/>
    </source>
</evidence>
<organism evidence="1 2">
    <name type="scientific">Sphingobacterium multivorum</name>
    <dbReference type="NCBI Taxonomy" id="28454"/>
    <lineage>
        <taxon>Bacteria</taxon>
        <taxon>Pseudomonadati</taxon>
        <taxon>Bacteroidota</taxon>
        <taxon>Sphingobacteriia</taxon>
        <taxon>Sphingobacteriales</taxon>
        <taxon>Sphingobacteriaceae</taxon>
        <taxon>Sphingobacterium</taxon>
    </lineage>
</organism>
<dbReference type="InterPro" id="IPR015915">
    <property type="entry name" value="Kelch-typ_b-propeller"/>
</dbReference>
<gene>
    <name evidence="1" type="primary">nanM_1</name>
    <name evidence="1" type="ORF">NCTC11343_00414</name>
</gene>